<organism evidence="2 3">
    <name type="scientific">Mycolicibacterium iranicum</name>
    <name type="common">Mycobacterium iranicum</name>
    <dbReference type="NCBI Taxonomy" id="912594"/>
    <lineage>
        <taxon>Bacteria</taxon>
        <taxon>Bacillati</taxon>
        <taxon>Actinomycetota</taxon>
        <taxon>Actinomycetes</taxon>
        <taxon>Mycobacteriales</taxon>
        <taxon>Mycobacteriaceae</taxon>
        <taxon>Mycolicibacterium</taxon>
    </lineage>
</organism>
<dbReference type="AlphaFoldDB" id="A0A1X1WQ25"/>
<name>A0A1X1WQ25_MYCIR</name>
<dbReference type="EMBL" id="LQPC01000028">
    <property type="protein sequence ID" value="ORV88629.1"/>
    <property type="molecule type" value="Genomic_DNA"/>
</dbReference>
<evidence type="ECO:0000313" key="3">
    <source>
        <dbReference type="Proteomes" id="UP000193622"/>
    </source>
</evidence>
<dbReference type="GO" id="GO:0016779">
    <property type="term" value="F:nucleotidyltransferase activity"/>
    <property type="evidence" value="ECO:0007669"/>
    <property type="project" value="InterPro"/>
</dbReference>
<dbReference type="SUPFAM" id="SSF81301">
    <property type="entry name" value="Nucleotidyltransferase"/>
    <property type="match status" value="1"/>
</dbReference>
<gene>
    <name evidence="2" type="ORF">AWC12_12035</name>
</gene>
<dbReference type="InterPro" id="IPR002934">
    <property type="entry name" value="Polymerase_NTP_transf_dom"/>
</dbReference>
<proteinExistence type="predicted"/>
<sequence>MRTALSGFDSAGGAMDVVAFGSLARQEYTPASDVDYLVLVNGIHDPGAPRALLEVVKRVVAEEAAADGTGTKQPGTSGLFGRAIGVFDIINQVGLEGDTNSTHTIRMEIIQESISLLNEELHSKIVGSTLGRYISLFDVPRDSPPRFLLNDMLRYWRQITVDYQAKAPVGGQEPKAVLRYLKLLTTRKNFIASSILPLIAPRDDEEPWESYLMDLYATPPLARLAAVTRGAPGAVLDAVRTVFSTIDLFIQRTDSAEKRQQFAEIPWDKRRDDPGYIELRAAARDLQEAFEYMFLDWPEVAKKTRNYLLL</sequence>
<reference evidence="2 3" key="1">
    <citation type="submission" date="2016-01" db="EMBL/GenBank/DDBJ databases">
        <title>The new phylogeny of the genus Mycobacterium.</title>
        <authorList>
            <person name="Tarcisio F."/>
            <person name="Conor M."/>
            <person name="Antonella G."/>
            <person name="Elisabetta G."/>
            <person name="Giulia F.S."/>
            <person name="Sara T."/>
            <person name="Anna F."/>
            <person name="Clotilde B."/>
            <person name="Roberto B."/>
            <person name="Veronica D.S."/>
            <person name="Fabio R."/>
            <person name="Monica P."/>
            <person name="Olivier J."/>
            <person name="Enrico T."/>
            <person name="Nicola S."/>
        </authorList>
    </citation>
    <scope>NUCLEOTIDE SEQUENCE [LARGE SCALE GENOMIC DNA]</scope>
    <source>
        <strain evidence="2 3">DSM 45541</strain>
    </source>
</reference>
<comment type="caution">
    <text evidence="2">The sequence shown here is derived from an EMBL/GenBank/DDBJ whole genome shotgun (WGS) entry which is preliminary data.</text>
</comment>
<feature type="domain" description="Polymerase nucleotidyl transferase" evidence="1">
    <location>
        <begin position="16"/>
        <end position="42"/>
    </location>
</feature>
<evidence type="ECO:0000313" key="2">
    <source>
        <dbReference type="EMBL" id="ORV88629.1"/>
    </source>
</evidence>
<dbReference type="Gene3D" id="3.30.460.10">
    <property type="entry name" value="Beta Polymerase, domain 2"/>
    <property type="match status" value="1"/>
</dbReference>
<accession>A0A1X1WQ25</accession>
<protein>
    <recommendedName>
        <fullName evidence="1">Polymerase nucleotidyl transferase domain-containing protein</fullName>
    </recommendedName>
</protein>
<evidence type="ECO:0000259" key="1">
    <source>
        <dbReference type="Pfam" id="PF01909"/>
    </source>
</evidence>
<dbReference type="Proteomes" id="UP000193622">
    <property type="component" value="Unassembled WGS sequence"/>
</dbReference>
<dbReference type="Pfam" id="PF01909">
    <property type="entry name" value="NTP_transf_2"/>
    <property type="match status" value="1"/>
</dbReference>
<dbReference type="CDD" id="cd05403">
    <property type="entry name" value="NT_KNTase_like"/>
    <property type="match status" value="1"/>
</dbReference>
<dbReference type="InterPro" id="IPR043519">
    <property type="entry name" value="NT_sf"/>
</dbReference>